<comment type="caution">
    <text evidence="1">The sequence shown here is derived from an EMBL/GenBank/DDBJ whole genome shotgun (WGS) entry which is preliminary data.</text>
</comment>
<dbReference type="RefSeq" id="WP_210033685.1">
    <property type="nucleotide sequence ID" value="NZ_JAGINU010000001.1"/>
</dbReference>
<reference evidence="1 2" key="1">
    <citation type="submission" date="2021-03" db="EMBL/GenBank/DDBJ databases">
        <title>Sequencing the genomes of 1000 actinobacteria strains.</title>
        <authorList>
            <person name="Klenk H.-P."/>
        </authorList>
    </citation>
    <scope>NUCLEOTIDE SEQUENCE [LARGE SCALE GENOMIC DNA]</scope>
    <source>
        <strain evidence="1 2">DSM 45256</strain>
    </source>
</reference>
<dbReference type="EMBL" id="JAGINU010000001">
    <property type="protein sequence ID" value="MBP2370421.1"/>
    <property type="molecule type" value="Genomic_DNA"/>
</dbReference>
<accession>A0ABS4W329</accession>
<sequence length="137" mass="14762">MAIDSAGSLFRICSSNLSWSGCAHQLRGSRAFVDAAKSLDSASVQASFSFSLDSGSRAVLVGRVCAFDGTVRWHSRLEPRTGAGGQADATTLDTLTQQAMHRYGGTTQPLPDEATVLDVCRRRLPIDYDGREELDTH</sequence>
<evidence type="ECO:0000313" key="1">
    <source>
        <dbReference type="EMBL" id="MBP2370421.1"/>
    </source>
</evidence>
<name>A0ABS4W329_9PSEU</name>
<keyword evidence="2" id="KW-1185">Reference proteome</keyword>
<proteinExistence type="predicted"/>
<dbReference type="Proteomes" id="UP001519295">
    <property type="component" value="Unassembled WGS sequence"/>
</dbReference>
<gene>
    <name evidence="1" type="ORF">JOF36_006117</name>
</gene>
<evidence type="ECO:0000313" key="2">
    <source>
        <dbReference type="Proteomes" id="UP001519295"/>
    </source>
</evidence>
<protein>
    <submittedName>
        <fullName evidence="1">Uncharacterized protein</fullName>
    </submittedName>
</protein>
<organism evidence="1 2">
    <name type="scientific">Pseudonocardia parietis</name>
    <dbReference type="NCBI Taxonomy" id="570936"/>
    <lineage>
        <taxon>Bacteria</taxon>
        <taxon>Bacillati</taxon>
        <taxon>Actinomycetota</taxon>
        <taxon>Actinomycetes</taxon>
        <taxon>Pseudonocardiales</taxon>
        <taxon>Pseudonocardiaceae</taxon>
        <taxon>Pseudonocardia</taxon>
    </lineage>
</organism>